<evidence type="ECO:0000313" key="8">
    <source>
        <dbReference type="EMBL" id="GGD79142.1"/>
    </source>
</evidence>
<evidence type="ECO:0000256" key="3">
    <source>
        <dbReference type="ARBA" id="ARBA00022630"/>
    </source>
</evidence>
<dbReference type="SUPFAM" id="SSF56645">
    <property type="entry name" value="Acyl-CoA dehydrogenase NM domain-like"/>
    <property type="match status" value="1"/>
</dbReference>
<dbReference type="SUPFAM" id="SSF47203">
    <property type="entry name" value="Acyl-CoA dehydrogenase C-terminal domain-like"/>
    <property type="match status" value="1"/>
</dbReference>
<accession>A0A916Z6N3</accession>
<dbReference type="PANTHER" id="PTHR43884:SF20">
    <property type="entry name" value="ACYL-COA DEHYDROGENASE FADE28"/>
    <property type="match status" value="1"/>
</dbReference>
<dbReference type="GO" id="GO:0003995">
    <property type="term" value="F:acyl-CoA dehydrogenase activity"/>
    <property type="evidence" value="ECO:0007669"/>
    <property type="project" value="TreeGrafter"/>
</dbReference>
<dbReference type="InterPro" id="IPR009100">
    <property type="entry name" value="AcylCoA_DH/oxidase_NM_dom_sf"/>
</dbReference>
<dbReference type="Gene3D" id="2.40.110.10">
    <property type="entry name" value="Butyryl-CoA Dehydrogenase, subunit A, domain 2"/>
    <property type="match status" value="1"/>
</dbReference>
<dbReference type="InterPro" id="IPR037069">
    <property type="entry name" value="AcylCoA_DH/ox_N_sf"/>
</dbReference>
<evidence type="ECO:0000256" key="1">
    <source>
        <dbReference type="ARBA" id="ARBA00001974"/>
    </source>
</evidence>
<sequence length="378" mass="40914">MLLSRKAEEEQKVNFELNEDEEMLKAVVERFVADRYDVERRRSYLNEEAGYSADNWSVLAELGVLAVPFSDEDGGLGLDATALSVIFQALGAGIVVEPVLESAILPGLYIAAGLAGDLRDDWVAGLISGERRVAMARQEMTLRDPALPRETTVRSNGDDVTIEGEKAYAIAGGMADGFIVSAIGEDGVEALFLIPADAEGLDTREWRLADGSFTASLTLEGVTIPASNRLAIDDADQQRIETLASLARSSEALGIMGAMFNETLEYLRTREQFGMPLGKFQAVQHRMAGQYALLEQSRALIELAVVSENSPEFAANTDGARAFIAENALELGHEMIQLHGGMGVTDELAIGQGHKRLLVLSRWPEAPLVTLDRYAGAL</sequence>
<dbReference type="InterPro" id="IPR009075">
    <property type="entry name" value="AcylCo_DH/oxidase_C"/>
</dbReference>
<dbReference type="Gene3D" id="1.20.140.10">
    <property type="entry name" value="Butyryl-CoA Dehydrogenase, subunit A, domain 3"/>
    <property type="match status" value="1"/>
</dbReference>
<dbReference type="InterPro" id="IPR036250">
    <property type="entry name" value="AcylCo_DH-like_C"/>
</dbReference>
<evidence type="ECO:0000259" key="7">
    <source>
        <dbReference type="Pfam" id="PF02771"/>
    </source>
</evidence>
<dbReference type="Gene3D" id="1.10.540.10">
    <property type="entry name" value="Acyl-CoA dehydrogenase/oxidase, N-terminal domain"/>
    <property type="match status" value="1"/>
</dbReference>
<evidence type="ECO:0000256" key="5">
    <source>
        <dbReference type="ARBA" id="ARBA00023002"/>
    </source>
</evidence>
<dbReference type="Pfam" id="PF02771">
    <property type="entry name" value="Acyl-CoA_dh_N"/>
    <property type="match status" value="1"/>
</dbReference>
<keyword evidence="4" id="KW-0274">FAD</keyword>
<dbReference type="Pfam" id="PF00441">
    <property type="entry name" value="Acyl-CoA_dh_1"/>
    <property type="match status" value="1"/>
</dbReference>
<dbReference type="Proteomes" id="UP000612349">
    <property type="component" value="Unassembled WGS sequence"/>
</dbReference>
<keyword evidence="9" id="KW-1185">Reference proteome</keyword>
<gene>
    <name evidence="8" type="ORF">GCM10010990_31270</name>
</gene>
<dbReference type="InterPro" id="IPR013786">
    <property type="entry name" value="AcylCoA_DH/ox_N"/>
</dbReference>
<keyword evidence="3" id="KW-0285">Flavoprotein</keyword>
<evidence type="ECO:0000259" key="6">
    <source>
        <dbReference type="Pfam" id="PF00441"/>
    </source>
</evidence>
<comment type="cofactor">
    <cofactor evidence="1">
        <name>FAD</name>
        <dbReference type="ChEBI" id="CHEBI:57692"/>
    </cofactor>
</comment>
<comment type="caution">
    <text evidence="8">The sequence shown here is derived from an EMBL/GenBank/DDBJ whole genome shotgun (WGS) entry which is preliminary data.</text>
</comment>
<feature type="domain" description="Acyl-CoA dehydrogenase/oxidase C-terminal" evidence="6">
    <location>
        <begin position="249"/>
        <end position="360"/>
    </location>
</feature>
<evidence type="ECO:0000256" key="4">
    <source>
        <dbReference type="ARBA" id="ARBA00022827"/>
    </source>
</evidence>
<keyword evidence="5" id="KW-0560">Oxidoreductase</keyword>
<dbReference type="InterPro" id="IPR046373">
    <property type="entry name" value="Acyl-CoA_Oxase/DH_mid-dom_sf"/>
</dbReference>
<reference evidence="8" key="1">
    <citation type="journal article" date="2014" name="Int. J. Syst. Evol. Microbiol.">
        <title>Complete genome sequence of Corynebacterium casei LMG S-19264T (=DSM 44701T), isolated from a smear-ripened cheese.</title>
        <authorList>
            <consortium name="US DOE Joint Genome Institute (JGI-PGF)"/>
            <person name="Walter F."/>
            <person name="Albersmeier A."/>
            <person name="Kalinowski J."/>
            <person name="Ruckert C."/>
        </authorList>
    </citation>
    <scope>NUCLEOTIDE SEQUENCE</scope>
    <source>
        <strain evidence="8">CGMCC 1.15360</strain>
    </source>
</reference>
<reference evidence="8" key="2">
    <citation type="submission" date="2020-09" db="EMBL/GenBank/DDBJ databases">
        <authorList>
            <person name="Sun Q."/>
            <person name="Zhou Y."/>
        </authorList>
    </citation>
    <scope>NUCLEOTIDE SEQUENCE</scope>
    <source>
        <strain evidence="8">CGMCC 1.15360</strain>
    </source>
</reference>
<evidence type="ECO:0000313" key="9">
    <source>
        <dbReference type="Proteomes" id="UP000612349"/>
    </source>
</evidence>
<feature type="domain" description="Acyl-CoA dehydrogenase/oxidase N-terminal" evidence="7">
    <location>
        <begin position="18"/>
        <end position="130"/>
    </location>
</feature>
<name>A0A916Z6N3_9SPHN</name>
<dbReference type="EMBL" id="BMIP01000008">
    <property type="protein sequence ID" value="GGD79142.1"/>
    <property type="molecule type" value="Genomic_DNA"/>
</dbReference>
<dbReference type="AlphaFoldDB" id="A0A916Z6N3"/>
<comment type="similarity">
    <text evidence="2">Belongs to the acyl-CoA dehydrogenase family.</text>
</comment>
<proteinExistence type="inferred from homology"/>
<protein>
    <submittedName>
        <fullName evidence="8">Pimeloyl-CoA dehydrogenase small subunit</fullName>
    </submittedName>
</protein>
<dbReference type="GO" id="GO:0050660">
    <property type="term" value="F:flavin adenine dinucleotide binding"/>
    <property type="evidence" value="ECO:0007669"/>
    <property type="project" value="InterPro"/>
</dbReference>
<dbReference type="CDD" id="cd00567">
    <property type="entry name" value="ACAD"/>
    <property type="match status" value="1"/>
</dbReference>
<organism evidence="8 9">
    <name type="scientific">Croceicoccus mobilis</name>
    <dbReference type="NCBI Taxonomy" id="1703339"/>
    <lineage>
        <taxon>Bacteria</taxon>
        <taxon>Pseudomonadati</taxon>
        <taxon>Pseudomonadota</taxon>
        <taxon>Alphaproteobacteria</taxon>
        <taxon>Sphingomonadales</taxon>
        <taxon>Erythrobacteraceae</taxon>
        <taxon>Croceicoccus</taxon>
    </lineage>
</organism>
<evidence type="ECO:0000256" key="2">
    <source>
        <dbReference type="ARBA" id="ARBA00009347"/>
    </source>
</evidence>
<dbReference type="PANTHER" id="PTHR43884">
    <property type="entry name" value="ACYL-COA DEHYDROGENASE"/>
    <property type="match status" value="1"/>
</dbReference>